<evidence type="ECO:0000256" key="14">
    <source>
        <dbReference type="ARBA" id="ARBA00082232"/>
    </source>
</evidence>
<keyword evidence="10 15" id="KW-0472">Membrane</keyword>
<dbReference type="InterPro" id="IPR002048">
    <property type="entry name" value="EF_hand_dom"/>
</dbReference>
<keyword evidence="7" id="KW-0106">Calcium</keyword>
<dbReference type="InterPro" id="IPR018247">
    <property type="entry name" value="EF_Hand_1_Ca_BS"/>
</dbReference>
<dbReference type="Pfam" id="PF00153">
    <property type="entry name" value="Mito_carr"/>
    <property type="match status" value="3"/>
</dbReference>
<feature type="repeat" description="Solcar" evidence="15">
    <location>
        <begin position="537"/>
        <end position="625"/>
    </location>
</feature>
<comment type="subcellular location">
    <subcellularLocation>
        <location evidence="1">Mitochondrion inner membrane</location>
        <topology evidence="1">Multi-pass membrane protein</topology>
    </subcellularLocation>
</comment>
<dbReference type="Proteomes" id="UP001283341">
    <property type="component" value="Unassembled WGS sequence"/>
</dbReference>
<dbReference type="InterPro" id="IPR018108">
    <property type="entry name" value="MCP_transmembrane"/>
</dbReference>
<dbReference type="GO" id="GO:0015183">
    <property type="term" value="F:L-aspartate transmembrane transporter activity"/>
    <property type="evidence" value="ECO:0007669"/>
    <property type="project" value="TreeGrafter"/>
</dbReference>
<evidence type="ECO:0000256" key="9">
    <source>
        <dbReference type="ARBA" id="ARBA00023128"/>
    </source>
</evidence>
<evidence type="ECO:0000256" key="11">
    <source>
        <dbReference type="ARBA" id="ARBA00038674"/>
    </source>
</evidence>
<comment type="caution">
    <text evidence="17">The sequence shown here is derived from an EMBL/GenBank/DDBJ whole genome shotgun (WGS) entry which is preliminary data.</text>
</comment>
<dbReference type="Gene3D" id="1.50.40.10">
    <property type="entry name" value="Mitochondrial carrier domain"/>
    <property type="match status" value="1"/>
</dbReference>
<evidence type="ECO:0000256" key="2">
    <source>
        <dbReference type="ARBA" id="ARBA00006375"/>
    </source>
</evidence>
<evidence type="ECO:0000256" key="12">
    <source>
        <dbReference type="ARBA" id="ARBA00059916"/>
    </source>
</evidence>
<gene>
    <name evidence="17" type="ORF">B0H66DRAFT_135317</name>
</gene>
<accession>A0AAE0IJU9</accession>
<dbReference type="FunFam" id="1.50.40.10:FF:000004">
    <property type="entry name" value="Calcium-binding mitochondrial carrier protein Aralar1"/>
    <property type="match status" value="1"/>
</dbReference>
<keyword evidence="18" id="KW-1185">Reference proteome</keyword>
<dbReference type="PROSITE" id="PS50222">
    <property type="entry name" value="EF_HAND_2"/>
    <property type="match status" value="2"/>
</dbReference>
<dbReference type="CDD" id="cd00051">
    <property type="entry name" value="EFh"/>
    <property type="match status" value="1"/>
</dbReference>
<evidence type="ECO:0000256" key="3">
    <source>
        <dbReference type="ARBA" id="ARBA00022448"/>
    </source>
</evidence>
<proteinExistence type="inferred from homology"/>
<dbReference type="PANTHER" id="PTHR45678:SF9">
    <property type="entry name" value="CALCIUM-BINDING MITOCHONDRIAL CARRIER PROTEIN ARALAR1"/>
    <property type="match status" value="1"/>
</dbReference>
<organism evidence="17 18">
    <name type="scientific">Apodospora peruviana</name>
    <dbReference type="NCBI Taxonomy" id="516989"/>
    <lineage>
        <taxon>Eukaryota</taxon>
        <taxon>Fungi</taxon>
        <taxon>Dikarya</taxon>
        <taxon>Ascomycota</taxon>
        <taxon>Pezizomycotina</taxon>
        <taxon>Sordariomycetes</taxon>
        <taxon>Sordariomycetidae</taxon>
        <taxon>Sordariales</taxon>
        <taxon>Lasiosphaeriaceae</taxon>
        <taxon>Apodospora</taxon>
    </lineage>
</organism>
<reference evidence="17" key="1">
    <citation type="journal article" date="2023" name="Mol. Phylogenet. Evol.">
        <title>Genome-scale phylogeny and comparative genomics of the fungal order Sordariales.</title>
        <authorList>
            <person name="Hensen N."/>
            <person name="Bonometti L."/>
            <person name="Westerberg I."/>
            <person name="Brannstrom I.O."/>
            <person name="Guillou S."/>
            <person name="Cros-Aarteil S."/>
            <person name="Calhoun S."/>
            <person name="Haridas S."/>
            <person name="Kuo A."/>
            <person name="Mondo S."/>
            <person name="Pangilinan J."/>
            <person name="Riley R."/>
            <person name="LaButti K."/>
            <person name="Andreopoulos B."/>
            <person name="Lipzen A."/>
            <person name="Chen C."/>
            <person name="Yan M."/>
            <person name="Daum C."/>
            <person name="Ng V."/>
            <person name="Clum A."/>
            <person name="Steindorff A."/>
            <person name="Ohm R.A."/>
            <person name="Martin F."/>
            <person name="Silar P."/>
            <person name="Natvig D.O."/>
            <person name="Lalanne C."/>
            <person name="Gautier V."/>
            <person name="Ament-Velasquez S.L."/>
            <person name="Kruys A."/>
            <person name="Hutchinson M.I."/>
            <person name="Powell A.J."/>
            <person name="Barry K."/>
            <person name="Miller A.N."/>
            <person name="Grigoriev I.V."/>
            <person name="Debuchy R."/>
            <person name="Gladieux P."/>
            <person name="Hiltunen Thoren M."/>
            <person name="Johannesson H."/>
        </authorList>
    </citation>
    <scope>NUCLEOTIDE SEQUENCE</scope>
    <source>
        <strain evidence="17">CBS 118394</strain>
    </source>
</reference>
<dbReference type="Gene3D" id="1.10.238.10">
    <property type="entry name" value="EF-hand"/>
    <property type="match status" value="2"/>
</dbReference>
<evidence type="ECO:0000256" key="1">
    <source>
        <dbReference type="ARBA" id="ARBA00004448"/>
    </source>
</evidence>
<evidence type="ECO:0000256" key="13">
    <source>
        <dbReference type="ARBA" id="ARBA00073787"/>
    </source>
</evidence>
<dbReference type="InterPro" id="IPR023395">
    <property type="entry name" value="MCP_dom_sf"/>
</dbReference>
<keyword evidence="6" id="KW-0999">Mitochondrion inner membrane</keyword>
<feature type="repeat" description="Solcar" evidence="15">
    <location>
        <begin position="341"/>
        <end position="431"/>
    </location>
</feature>
<dbReference type="PRINTS" id="PR00926">
    <property type="entry name" value="MITOCARRIER"/>
</dbReference>
<keyword evidence="4 15" id="KW-0812">Transmembrane</keyword>
<keyword evidence="8" id="KW-1133">Transmembrane helix</keyword>
<dbReference type="GO" id="GO:0043490">
    <property type="term" value="P:malate-aspartate shuttle"/>
    <property type="evidence" value="ECO:0007669"/>
    <property type="project" value="TreeGrafter"/>
</dbReference>
<evidence type="ECO:0000256" key="15">
    <source>
        <dbReference type="PROSITE-ProRule" id="PRU00282"/>
    </source>
</evidence>
<dbReference type="PROSITE" id="PS50920">
    <property type="entry name" value="SOLCAR"/>
    <property type="match status" value="3"/>
</dbReference>
<feature type="domain" description="EF-hand" evidence="16">
    <location>
        <begin position="101"/>
        <end position="136"/>
    </location>
</feature>
<keyword evidence="3" id="KW-0813">Transport</keyword>
<dbReference type="InterPro" id="IPR002067">
    <property type="entry name" value="MCP"/>
</dbReference>
<evidence type="ECO:0000256" key="7">
    <source>
        <dbReference type="ARBA" id="ARBA00022837"/>
    </source>
</evidence>
<feature type="repeat" description="Solcar" evidence="15">
    <location>
        <begin position="439"/>
        <end position="527"/>
    </location>
</feature>
<comment type="function">
    <text evidence="12">Calcium-dependent mitochondrial aspartate and glutamate carrier. Transport of glutamate in mitochondria is required for mitochondrial transamination reactions and ornithine synthesis. Plays also a role in malate-aspartate NADH shuttle, which is critical for growth on acetate and fatty acids.</text>
</comment>
<comment type="similarity">
    <text evidence="2">Belongs to the mitochondrial carrier (TC 2.A.29) family.</text>
</comment>
<feature type="domain" description="EF-hand" evidence="16">
    <location>
        <begin position="173"/>
        <end position="208"/>
    </location>
</feature>
<evidence type="ECO:0000256" key="10">
    <source>
        <dbReference type="ARBA" id="ARBA00023136"/>
    </source>
</evidence>
<dbReference type="PANTHER" id="PTHR45678">
    <property type="entry name" value="MITOCHONDRIAL 2-OXODICARBOXYLATE CARRIER 1-RELATED"/>
    <property type="match status" value="1"/>
</dbReference>
<evidence type="ECO:0000256" key="5">
    <source>
        <dbReference type="ARBA" id="ARBA00022737"/>
    </source>
</evidence>
<name>A0AAE0IJU9_9PEZI</name>
<dbReference type="InterPro" id="IPR011992">
    <property type="entry name" value="EF-hand-dom_pair"/>
</dbReference>
<dbReference type="SUPFAM" id="SSF47473">
    <property type="entry name" value="EF-hand"/>
    <property type="match status" value="1"/>
</dbReference>
<dbReference type="GO" id="GO:0005509">
    <property type="term" value="F:calcium ion binding"/>
    <property type="evidence" value="ECO:0007669"/>
    <property type="project" value="InterPro"/>
</dbReference>
<dbReference type="AlphaFoldDB" id="A0AAE0IJU9"/>
<dbReference type="GO" id="GO:0005313">
    <property type="term" value="F:L-glutamate transmembrane transporter activity"/>
    <property type="evidence" value="ECO:0007669"/>
    <property type="project" value="TreeGrafter"/>
</dbReference>
<dbReference type="Pfam" id="PF13499">
    <property type="entry name" value="EF-hand_7"/>
    <property type="match status" value="1"/>
</dbReference>
<evidence type="ECO:0000313" key="17">
    <source>
        <dbReference type="EMBL" id="KAK3325701.1"/>
    </source>
</evidence>
<keyword evidence="5" id="KW-0677">Repeat</keyword>
<keyword evidence="9" id="KW-0496">Mitochondrion</keyword>
<evidence type="ECO:0000259" key="16">
    <source>
        <dbReference type="PROSITE" id="PS50222"/>
    </source>
</evidence>
<reference evidence="17" key="2">
    <citation type="submission" date="2023-06" db="EMBL/GenBank/DDBJ databases">
        <authorList>
            <consortium name="Lawrence Berkeley National Laboratory"/>
            <person name="Haridas S."/>
            <person name="Hensen N."/>
            <person name="Bonometti L."/>
            <person name="Westerberg I."/>
            <person name="Brannstrom I.O."/>
            <person name="Guillou S."/>
            <person name="Cros-Aarteil S."/>
            <person name="Calhoun S."/>
            <person name="Kuo A."/>
            <person name="Mondo S."/>
            <person name="Pangilinan J."/>
            <person name="Riley R."/>
            <person name="Labutti K."/>
            <person name="Andreopoulos B."/>
            <person name="Lipzen A."/>
            <person name="Chen C."/>
            <person name="Yanf M."/>
            <person name="Daum C."/>
            <person name="Ng V."/>
            <person name="Clum A."/>
            <person name="Steindorff A."/>
            <person name="Ohm R."/>
            <person name="Martin F."/>
            <person name="Silar P."/>
            <person name="Natvig D."/>
            <person name="Lalanne C."/>
            <person name="Gautier V."/>
            <person name="Ament-Velasquez S.L."/>
            <person name="Kruys A."/>
            <person name="Hutchinson M.I."/>
            <person name="Powell A.J."/>
            <person name="Barry K."/>
            <person name="Miller A.N."/>
            <person name="Grigoriev I.V."/>
            <person name="Debuchy R."/>
            <person name="Gladieux P."/>
            <person name="Thoren M.H."/>
            <person name="Johannesson H."/>
        </authorList>
    </citation>
    <scope>NUCLEOTIDE SEQUENCE</scope>
    <source>
        <strain evidence="17">CBS 118394</strain>
    </source>
</reference>
<evidence type="ECO:0000313" key="18">
    <source>
        <dbReference type="Proteomes" id="UP001283341"/>
    </source>
</evidence>
<dbReference type="InterPro" id="IPR051028">
    <property type="entry name" value="Mito_Solute_Carrier"/>
</dbReference>
<evidence type="ECO:0000256" key="8">
    <source>
        <dbReference type="ARBA" id="ARBA00022989"/>
    </source>
</evidence>
<dbReference type="SUPFAM" id="SSF103506">
    <property type="entry name" value="Mitochondrial carrier"/>
    <property type="match status" value="1"/>
</dbReference>
<evidence type="ECO:0000256" key="6">
    <source>
        <dbReference type="ARBA" id="ARBA00022792"/>
    </source>
</evidence>
<evidence type="ECO:0000256" key="4">
    <source>
        <dbReference type="ARBA" id="ARBA00022692"/>
    </source>
</evidence>
<protein>
    <recommendedName>
        <fullName evidence="13">Mitochondrial aspartate-glutamate transporter AGC1</fullName>
    </recommendedName>
    <alternativeName>
        <fullName evidence="14">Aspartate-glutamate carrier 1</fullName>
    </alternativeName>
</protein>
<dbReference type="SMART" id="SM00054">
    <property type="entry name" value="EFh"/>
    <property type="match status" value="2"/>
</dbReference>
<dbReference type="EMBL" id="JAUEDM010000002">
    <property type="protein sequence ID" value="KAK3325701.1"/>
    <property type="molecule type" value="Genomic_DNA"/>
</dbReference>
<dbReference type="PROSITE" id="PS00018">
    <property type="entry name" value="EF_HAND_1"/>
    <property type="match status" value="1"/>
</dbReference>
<dbReference type="GO" id="GO:0005743">
    <property type="term" value="C:mitochondrial inner membrane"/>
    <property type="evidence" value="ECO:0007669"/>
    <property type="project" value="UniProtKB-SubCell"/>
</dbReference>
<comment type="subunit">
    <text evidence="11">Homodimer (via N-terminus).</text>
</comment>
<sequence length="699" mass="77665">MSKVATVKDAVKGTLIGTQQEPGQLSAQTKARFNSHAIKDAETGELFLGREQFINAVAPPDEDYHKIQREQYSILFKVADRKSKGKVTLSDWAFFENLLAKPDAEYEIAFRLFDIEGIGKVKYDDFRKLYELNKGPDTIPFDWDCEWAKLYIGSKKKRHDMDYQQFSQMLRGLQGERIRQAFQMFDKDGDGYIEPEDFERIINETARHKLSDHLLENLHTLCNISQGSKVSYANVRAFQNMIKEMDLVEFIIRRACAKSSDGKITRAEFLNQAAKITRFSLFTPMEADILFHFASLGEASGRLGLRDFAKVLDPSWRNRGEEDGPLAAVKSTSKEFFSQVAESAYGFGLGSLAGAFGAFMVYPIDLVKTRMQNQRGAGPGAKQYANSIDCFRKVIRNEGFRGLYSGVLPQLVGVAPEKAIKLTVNDLVRNYFSGSQGEIKWQHEVIAGGSAGACQVVFTNPLEIVKIRLQVQGEVAKSVEGAPKRSAMWIVRNLGLVGLYKGASACLLRDVPFSAIYFPTYSHLKKDLFGESSTKKLGVLQLLTAGAIAGMPAAYLTTPCDVIKTRLQVEARKGDTAYTGLRHAAKTIWKEEGFRAFFKGGPARIMRSSPQFGFTLAAYEVLQTMIPYPGGKAEAKLQTQTVAAFKEKAAESPFVRSRNALKILLDLDEHFGRVKLGPDEKGWKAMPGWMGGSAGAGKP</sequence>
<dbReference type="FunFam" id="1.10.238.10:FF:000552">
    <property type="entry name" value="Probable mitochondrial carrier protein ARALAR1"/>
    <property type="match status" value="1"/>
</dbReference>